<feature type="compositionally biased region" description="Polar residues" evidence="1">
    <location>
        <begin position="10"/>
        <end position="22"/>
    </location>
</feature>
<feature type="transmembrane region" description="Helical" evidence="2">
    <location>
        <begin position="208"/>
        <end position="235"/>
    </location>
</feature>
<keyword evidence="2" id="KW-0472">Membrane</keyword>
<feature type="transmembrane region" description="Helical" evidence="2">
    <location>
        <begin position="41"/>
        <end position="63"/>
    </location>
</feature>
<dbReference type="Proteomes" id="UP000663888">
    <property type="component" value="Unassembled WGS sequence"/>
</dbReference>
<sequence>MSGNQKRESTTSSVLQKQANQKHANDFEQESGRDTRARTRLIAEGFSNLALIATFFAGVQAQLISVTNSENDGPVAVATNAAFFGGLIFSVFTAVLATLSGRWFSILREDDADYLSSLWLSQDSRNPMKGKELLQKYLDHQIRQMDRVEKGQGQIQVGGPDEPNPQSPEKSSDDFNPMHFNAECILELLKEEKVKDTGMPGCTLRERILSCVLLSPLIACLPTFALFTTGILLLAWDKQPLPVAIFTTVTVFICVVPLCGFFLKHRHKHVISHIYLGRPSL</sequence>
<reference evidence="3" key="1">
    <citation type="submission" date="2021-01" db="EMBL/GenBank/DDBJ databases">
        <authorList>
            <person name="Kaushik A."/>
        </authorList>
    </citation>
    <scope>NUCLEOTIDE SEQUENCE</scope>
    <source>
        <strain evidence="3">AG4-R118</strain>
    </source>
</reference>
<feature type="transmembrane region" description="Helical" evidence="2">
    <location>
        <begin position="241"/>
        <end position="263"/>
    </location>
</feature>
<keyword evidence="2" id="KW-1133">Transmembrane helix</keyword>
<evidence type="ECO:0000313" key="3">
    <source>
        <dbReference type="EMBL" id="CAE6449184.1"/>
    </source>
</evidence>
<gene>
    <name evidence="3" type="ORF">RDB_LOCUS65959</name>
</gene>
<feature type="compositionally biased region" description="Basic and acidic residues" evidence="1">
    <location>
        <begin position="23"/>
        <end position="34"/>
    </location>
</feature>
<evidence type="ECO:0000256" key="2">
    <source>
        <dbReference type="SAM" id="Phobius"/>
    </source>
</evidence>
<evidence type="ECO:0008006" key="5">
    <source>
        <dbReference type="Google" id="ProtNLM"/>
    </source>
</evidence>
<protein>
    <recommendedName>
        <fullName evidence="5">Transmembrane protein</fullName>
    </recommendedName>
</protein>
<evidence type="ECO:0000256" key="1">
    <source>
        <dbReference type="SAM" id="MobiDB-lite"/>
    </source>
</evidence>
<proteinExistence type="predicted"/>
<organism evidence="3 4">
    <name type="scientific">Rhizoctonia solani</name>
    <dbReference type="NCBI Taxonomy" id="456999"/>
    <lineage>
        <taxon>Eukaryota</taxon>
        <taxon>Fungi</taxon>
        <taxon>Dikarya</taxon>
        <taxon>Basidiomycota</taxon>
        <taxon>Agaricomycotina</taxon>
        <taxon>Agaricomycetes</taxon>
        <taxon>Cantharellales</taxon>
        <taxon>Ceratobasidiaceae</taxon>
        <taxon>Rhizoctonia</taxon>
    </lineage>
</organism>
<dbReference type="EMBL" id="CAJMWX010001038">
    <property type="protein sequence ID" value="CAE6449184.1"/>
    <property type="molecule type" value="Genomic_DNA"/>
</dbReference>
<comment type="caution">
    <text evidence="3">The sequence shown here is derived from an EMBL/GenBank/DDBJ whole genome shotgun (WGS) entry which is preliminary data.</text>
</comment>
<feature type="transmembrane region" description="Helical" evidence="2">
    <location>
        <begin position="75"/>
        <end position="99"/>
    </location>
</feature>
<name>A0A8H3B7L1_9AGAM</name>
<accession>A0A8H3B7L1</accession>
<evidence type="ECO:0000313" key="4">
    <source>
        <dbReference type="Proteomes" id="UP000663888"/>
    </source>
</evidence>
<feature type="region of interest" description="Disordered" evidence="1">
    <location>
        <begin position="1"/>
        <end position="34"/>
    </location>
</feature>
<dbReference type="AlphaFoldDB" id="A0A8H3B7L1"/>
<keyword evidence="2" id="KW-0812">Transmembrane</keyword>
<feature type="region of interest" description="Disordered" evidence="1">
    <location>
        <begin position="149"/>
        <end position="176"/>
    </location>
</feature>